<gene>
    <name evidence="1" type="ORF">FA95DRAFT_1289354</name>
</gene>
<comment type="caution">
    <text evidence="1">The sequence shown here is derived from an EMBL/GenBank/DDBJ whole genome shotgun (WGS) entry which is preliminary data.</text>
</comment>
<dbReference type="Proteomes" id="UP000814033">
    <property type="component" value="Unassembled WGS sequence"/>
</dbReference>
<sequence length="561" mass="62567">MSEHQDSSTPTPTSTVDAPSSLLSLLGESPLKGLQNLKLRTLLACRLICRTKVPSRELSLPVELSTRVLQNLDLLTLLACRLTCHPLKNLADSTLSLQYKTALRNAGMGDNPSSTHPTHVRLQKLAKYTDAWKELRWTEHTVLTSKSGAKPLRLWEIHDCIVAYVIDCSLVFHQLPSRLRGVAARDWEIFLPFRVEDFKFDVLHDVLMVLQRDLSNYSLHVMSLSTGGVHPLSKEPRISFDGLPAPSGNNAQLDYSLKIGGDYCGILFRTRGEGPYTAKLLVLDWKTGDTIWAESSESARAFVFLSGERCLLLVLSGAGGKLPTQPHLDVWFLRKNEQAYMCSSFLFPPLAEDLVVDFLIHENKPCGPSSPLNRNAPFAVNDADQLRLLGVTYSVGNVDINLFIRLSALIQLVERNVQSIPPHKPYDWATWVTDVVRIAHFEQLCGTRSAVQQTTVTVLRGSIVKSVNVHVFHPYPDQNPFSIKTSEYIEHLIQSAGGELSVDTLSAELPLELQNSRLTLECFLSEDNIVLLEFDEHEQDEGDTALSQAQATTVQIHLLTF</sequence>
<organism evidence="1 2">
    <name type="scientific">Auriscalpium vulgare</name>
    <dbReference type="NCBI Taxonomy" id="40419"/>
    <lineage>
        <taxon>Eukaryota</taxon>
        <taxon>Fungi</taxon>
        <taxon>Dikarya</taxon>
        <taxon>Basidiomycota</taxon>
        <taxon>Agaricomycotina</taxon>
        <taxon>Agaricomycetes</taxon>
        <taxon>Russulales</taxon>
        <taxon>Auriscalpiaceae</taxon>
        <taxon>Auriscalpium</taxon>
    </lineage>
</organism>
<proteinExistence type="predicted"/>
<name>A0ACB8RS03_9AGAM</name>
<evidence type="ECO:0000313" key="2">
    <source>
        <dbReference type="Proteomes" id="UP000814033"/>
    </source>
</evidence>
<protein>
    <submittedName>
        <fullName evidence="1">Uncharacterized protein</fullName>
    </submittedName>
</protein>
<reference evidence="1" key="1">
    <citation type="submission" date="2021-02" db="EMBL/GenBank/DDBJ databases">
        <authorList>
            <consortium name="DOE Joint Genome Institute"/>
            <person name="Ahrendt S."/>
            <person name="Looney B.P."/>
            <person name="Miyauchi S."/>
            <person name="Morin E."/>
            <person name="Drula E."/>
            <person name="Courty P.E."/>
            <person name="Chicoki N."/>
            <person name="Fauchery L."/>
            <person name="Kohler A."/>
            <person name="Kuo A."/>
            <person name="Labutti K."/>
            <person name="Pangilinan J."/>
            <person name="Lipzen A."/>
            <person name="Riley R."/>
            <person name="Andreopoulos W."/>
            <person name="He G."/>
            <person name="Johnson J."/>
            <person name="Barry K.W."/>
            <person name="Grigoriev I.V."/>
            <person name="Nagy L."/>
            <person name="Hibbett D."/>
            <person name="Henrissat B."/>
            <person name="Matheny P.B."/>
            <person name="Labbe J."/>
            <person name="Martin F."/>
        </authorList>
    </citation>
    <scope>NUCLEOTIDE SEQUENCE</scope>
    <source>
        <strain evidence="1">FP105234-sp</strain>
    </source>
</reference>
<accession>A0ACB8RS03</accession>
<evidence type="ECO:0000313" key="1">
    <source>
        <dbReference type="EMBL" id="KAI0047064.1"/>
    </source>
</evidence>
<dbReference type="EMBL" id="MU275912">
    <property type="protein sequence ID" value="KAI0047064.1"/>
    <property type="molecule type" value="Genomic_DNA"/>
</dbReference>
<reference evidence="1" key="2">
    <citation type="journal article" date="2022" name="New Phytol.">
        <title>Evolutionary transition to the ectomycorrhizal habit in the genomes of a hyperdiverse lineage of mushroom-forming fungi.</title>
        <authorList>
            <person name="Looney B."/>
            <person name="Miyauchi S."/>
            <person name="Morin E."/>
            <person name="Drula E."/>
            <person name="Courty P.E."/>
            <person name="Kohler A."/>
            <person name="Kuo A."/>
            <person name="LaButti K."/>
            <person name="Pangilinan J."/>
            <person name="Lipzen A."/>
            <person name="Riley R."/>
            <person name="Andreopoulos W."/>
            <person name="He G."/>
            <person name="Johnson J."/>
            <person name="Nolan M."/>
            <person name="Tritt A."/>
            <person name="Barry K.W."/>
            <person name="Grigoriev I.V."/>
            <person name="Nagy L.G."/>
            <person name="Hibbett D."/>
            <person name="Henrissat B."/>
            <person name="Matheny P.B."/>
            <person name="Labbe J."/>
            <person name="Martin F.M."/>
        </authorList>
    </citation>
    <scope>NUCLEOTIDE SEQUENCE</scope>
    <source>
        <strain evidence="1">FP105234-sp</strain>
    </source>
</reference>
<keyword evidence="2" id="KW-1185">Reference proteome</keyword>